<proteinExistence type="predicted"/>
<protein>
    <submittedName>
        <fullName evidence="1">Uncharacterized protein</fullName>
    </submittedName>
</protein>
<name>A0ABS0IGE4_9BACT</name>
<keyword evidence="2" id="KW-1185">Reference proteome</keyword>
<evidence type="ECO:0000313" key="2">
    <source>
        <dbReference type="Proteomes" id="UP000597617"/>
    </source>
</evidence>
<sequence>MKDTKLTLSNKTVKVDLPDATGTNLKSVVVDSSGFLGIGFSGGGGGDNTPFNGQRPIVAAIPYLQGKTLGGTTTGAVLENFLKVLYPAQAPVATLSVANPNREVGESTAVTLTYGVAVKDNPIDSIVVNGGQRDPDVLTGVVTTATAVDTNTTFTMSATDSAGLTDSESVTVQYFRNRFWFRAAANLLTSSASEVSEILNSITSKEFSTSRAQTRSFTLDAEYIYFAYPVSFGTASFVVGGLPNTAYQFKDFAYVNTFGNSTLYRLYRSGNAGTGTITVEVK</sequence>
<gene>
    <name evidence="1" type="ORF">I2I05_08510</name>
</gene>
<organism evidence="1 2">
    <name type="scientific">Hymenobacter jeongseonensis</name>
    <dbReference type="NCBI Taxonomy" id="2791027"/>
    <lineage>
        <taxon>Bacteria</taxon>
        <taxon>Pseudomonadati</taxon>
        <taxon>Bacteroidota</taxon>
        <taxon>Cytophagia</taxon>
        <taxon>Cytophagales</taxon>
        <taxon>Hymenobacteraceae</taxon>
        <taxon>Hymenobacter</taxon>
    </lineage>
</organism>
<dbReference type="RefSeq" id="WP_196281810.1">
    <property type="nucleotide sequence ID" value="NZ_JADQDQ010000003.1"/>
</dbReference>
<accession>A0ABS0IGE4</accession>
<dbReference type="Proteomes" id="UP000597617">
    <property type="component" value="Unassembled WGS sequence"/>
</dbReference>
<reference evidence="1 2" key="1">
    <citation type="submission" date="2020-11" db="EMBL/GenBank/DDBJ databases">
        <authorList>
            <person name="Kim M.K."/>
        </authorList>
    </citation>
    <scope>NUCLEOTIDE SEQUENCE [LARGE SCALE GENOMIC DNA]</scope>
    <source>
        <strain evidence="1 2">BT683</strain>
    </source>
</reference>
<evidence type="ECO:0000313" key="1">
    <source>
        <dbReference type="EMBL" id="MBF9237438.1"/>
    </source>
</evidence>
<dbReference type="EMBL" id="JADQDQ010000003">
    <property type="protein sequence ID" value="MBF9237438.1"/>
    <property type="molecule type" value="Genomic_DNA"/>
</dbReference>
<comment type="caution">
    <text evidence="1">The sequence shown here is derived from an EMBL/GenBank/DDBJ whole genome shotgun (WGS) entry which is preliminary data.</text>
</comment>